<evidence type="ECO:0000259" key="4">
    <source>
        <dbReference type="Pfam" id="PF00725"/>
    </source>
</evidence>
<dbReference type="InterPro" id="IPR006176">
    <property type="entry name" value="3-OHacyl-CoA_DH_NAD-bd"/>
</dbReference>
<dbReference type="Pfam" id="PF00725">
    <property type="entry name" value="3HCDH"/>
    <property type="match status" value="1"/>
</dbReference>
<name>A0A4R6KIC9_9ACTN</name>
<feature type="domain" description="3-hydroxyacyl-CoA dehydrogenase C-terminal" evidence="4">
    <location>
        <begin position="177"/>
        <end position="245"/>
    </location>
</feature>
<feature type="domain" description="3-hydroxyacyl-CoA dehydrogenase NAD binding" evidence="5">
    <location>
        <begin position="1"/>
        <end position="172"/>
    </location>
</feature>
<dbReference type="InterPro" id="IPR013328">
    <property type="entry name" value="6PGD_dom2"/>
</dbReference>
<organism evidence="6 7">
    <name type="scientific">Kribbella caucasensis</name>
    <dbReference type="NCBI Taxonomy" id="2512215"/>
    <lineage>
        <taxon>Bacteria</taxon>
        <taxon>Bacillati</taxon>
        <taxon>Actinomycetota</taxon>
        <taxon>Actinomycetes</taxon>
        <taxon>Propionibacteriales</taxon>
        <taxon>Kribbellaceae</taxon>
        <taxon>Kribbella</taxon>
    </lineage>
</organism>
<dbReference type="Gene3D" id="3.40.50.720">
    <property type="entry name" value="NAD(P)-binding Rossmann-like Domain"/>
    <property type="match status" value="1"/>
</dbReference>
<protein>
    <submittedName>
        <fullName evidence="6">3-hydroxyacyl-CoA dehydrogenase</fullName>
    </submittedName>
</protein>
<dbReference type="PANTHER" id="PTHR48075">
    <property type="entry name" value="3-HYDROXYACYL-COA DEHYDROGENASE FAMILY PROTEIN"/>
    <property type="match status" value="1"/>
</dbReference>
<dbReference type="InterPro" id="IPR008927">
    <property type="entry name" value="6-PGluconate_DH-like_C_sf"/>
</dbReference>
<accession>A0A4R6KIC9</accession>
<gene>
    <name evidence="6" type="ORF">EV643_10762</name>
</gene>
<dbReference type="RefSeq" id="WP_202869574.1">
    <property type="nucleotide sequence ID" value="NZ_SNWQ01000007.1"/>
</dbReference>
<evidence type="ECO:0000313" key="6">
    <source>
        <dbReference type="EMBL" id="TDO48433.1"/>
    </source>
</evidence>
<comment type="similarity">
    <text evidence="2">Belongs to the 3-hydroxyacyl-CoA dehydrogenase family.</text>
</comment>
<dbReference type="GO" id="GO:0006631">
    <property type="term" value="P:fatty acid metabolic process"/>
    <property type="evidence" value="ECO:0007669"/>
    <property type="project" value="InterPro"/>
</dbReference>
<comment type="caution">
    <text evidence="6">The sequence shown here is derived from an EMBL/GenBank/DDBJ whole genome shotgun (WGS) entry which is preliminary data.</text>
</comment>
<keyword evidence="3" id="KW-0560">Oxidoreductase</keyword>
<dbReference type="Gene3D" id="1.10.1040.10">
    <property type="entry name" value="N-(1-d-carboxylethyl)-l-norvaline Dehydrogenase, domain 2"/>
    <property type="match status" value="1"/>
</dbReference>
<evidence type="ECO:0000259" key="5">
    <source>
        <dbReference type="Pfam" id="PF02737"/>
    </source>
</evidence>
<dbReference type="Pfam" id="PF02737">
    <property type="entry name" value="3HCDH_N"/>
    <property type="match status" value="1"/>
</dbReference>
<dbReference type="Proteomes" id="UP000295388">
    <property type="component" value="Unassembled WGS sequence"/>
</dbReference>
<proteinExistence type="inferred from homology"/>
<evidence type="ECO:0000313" key="7">
    <source>
        <dbReference type="Proteomes" id="UP000295388"/>
    </source>
</evidence>
<dbReference type="AlphaFoldDB" id="A0A4R6KIC9"/>
<dbReference type="SUPFAM" id="SSF51735">
    <property type="entry name" value="NAD(P)-binding Rossmann-fold domains"/>
    <property type="match status" value="1"/>
</dbReference>
<keyword evidence="7" id="KW-1185">Reference proteome</keyword>
<evidence type="ECO:0000256" key="3">
    <source>
        <dbReference type="ARBA" id="ARBA00023002"/>
    </source>
</evidence>
<reference evidence="6 7" key="1">
    <citation type="submission" date="2019-03" db="EMBL/GenBank/DDBJ databases">
        <title>Genomic Encyclopedia of Type Strains, Phase III (KMG-III): the genomes of soil and plant-associated and newly described type strains.</title>
        <authorList>
            <person name="Whitman W."/>
        </authorList>
    </citation>
    <scope>NUCLEOTIDE SEQUENCE [LARGE SCALE GENOMIC DNA]</scope>
    <source>
        <strain evidence="6 7">VKM Ac-2527</strain>
    </source>
</reference>
<evidence type="ECO:0000256" key="1">
    <source>
        <dbReference type="ARBA" id="ARBA00005086"/>
    </source>
</evidence>
<dbReference type="InterPro" id="IPR006108">
    <property type="entry name" value="3HC_DH_C"/>
</dbReference>
<comment type="pathway">
    <text evidence="1">Lipid metabolism; butanoate metabolism.</text>
</comment>
<evidence type="ECO:0000256" key="2">
    <source>
        <dbReference type="ARBA" id="ARBA00009463"/>
    </source>
</evidence>
<dbReference type="GO" id="GO:0070403">
    <property type="term" value="F:NAD+ binding"/>
    <property type="evidence" value="ECO:0007669"/>
    <property type="project" value="InterPro"/>
</dbReference>
<dbReference type="SUPFAM" id="SSF48179">
    <property type="entry name" value="6-phosphogluconate dehydrogenase C-terminal domain-like"/>
    <property type="match status" value="1"/>
</dbReference>
<dbReference type="GO" id="GO:0016616">
    <property type="term" value="F:oxidoreductase activity, acting on the CH-OH group of donors, NAD or NADP as acceptor"/>
    <property type="evidence" value="ECO:0007669"/>
    <property type="project" value="InterPro"/>
</dbReference>
<dbReference type="PANTHER" id="PTHR48075:SF5">
    <property type="entry name" value="3-HYDROXYBUTYRYL-COA DEHYDROGENASE"/>
    <property type="match status" value="1"/>
</dbReference>
<sequence length="306" mass="32453">MGAGVIGAGWVVQFLSRGLTVSAFDPAPTARERLSAQVEAAAEVVTALGGDLTGWESRLTVADTVQQAVDRADFVQENGPESAPSKAALLKELDDAAPPGVVIASSTSSLQPSTLADMCERHPERVLVGHPFNPVHLIPLVEVVGGVRTDPRLVDHAMSFYASVGKKPVRLRAELPGHLANRLQAALWREAYSLVERGVASVADIDTAIAHGPGLRWALLGPLVNQHLSGGQGGLAHVLEHLGPPTQVLMDDLGAPQLTPQLAELLVRGVNEELADCDQDDLIRQRDSLLVQLLTAKKEVRTNGPL</sequence>
<dbReference type="EMBL" id="SNWQ01000007">
    <property type="protein sequence ID" value="TDO48433.1"/>
    <property type="molecule type" value="Genomic_DNA"/>
</dbReference>
<dbReference type="InterPro" id="IPR036291">
    <property type="entry name" value="NAD(P)-bd_dom_sf"/>
</dbReference>